<protein>
    <submittedName>
        <fullName evidence="2">Uncharacterized protein</fullName>
    </submittedName>
</protein>
<proteinExistence type="predicted"/>
<reference evidence="2" key="1">
    <citation type="submission" date="2021-01" db="EMBL/GenBank/DDBJ databases">
        <authorList>
            <person name="Corre E."/>
            <person name="Pelletier E."/>
            <person name="Niang G."/>
            <person name="Scheremetjew M."/>
            <person name="Finn R."/>
            <person name="Kale V."/>
            <person name="Holt S."/>
            <person name="Cochrane G."/>
            <person name="Meng A."/>
            <person name="Brown T."/>
            <person name="Cohen L."/>
        </authorList>
    </citation>
    <scope>NUCLEOTIDE SEQUENCE</scope>
    <source>
        <strain evidence="2">CCMP3328</strain>
    </source>
</reference>
<feature type="compositionally biased region" description="Basic and acidic residues" evidence="1">
    <location>
        <begin position="93"/>
        <end position="103"/>
    </location>
</feature>
<dbReference type="EMBL" id="HBEF01014246">
    <property type="protein sequence ID" value="CAD8336800.1"/>
    <property type="molecule type" value="Transcribed_RNA"/>
</dbReference>
<evidence type="ECO:0000313" key="2">
    <source>
        <dbReference type="EMBL" id="CAD8336800.1"/>
    </source>
</evidence>
<accession>A0A7R9WX29</accession>
<gene>
    <name evidence="2" type="ORF">CAUS1442_LOCUS8928</name>
</gene>
<feature type="compositionally biased region" description="Polar residues" evidence="1">
    <location>
        <begin position="61"/>
        <end position="70"/>
    </location>
</feature>
<evidence type="ECO:0000256" key="1">
    <source>
        <dbReference type="SAM" id="MobiDB-lite"/>
    </source>
</evidence>
<organism evidence="2">
    <name type="scientific">Craspedostauros australis</name>
    <dbReference type="NCBI Taxonomy" id="1486917"/>
    <lineage>
        <taxon>Eukaryota</taxon>
        <taxon>Sar</taxon>
        <taxon>Stramenopiles</taxon>
        <taxon>Ochrophyta</taxon>
        <taxon>Bacillariophyta</taxon>
        <taxon>Bacillariophyceae</taxon>
        <taxon>Bacillariophycidae</taxon>
        <taxon>Naviculales</taxon>
        <taxon>Naviculaceae</taxon>
        <taxon>Craspedostauros</taxon>
    </lineage>
</organism>
<feature type="region of interest" description="Disordered" evidence="1">
    <location>
        <begin position="60"/>
        <end position="103"/>
    </location>
</feature>
<sequence>MDRNGWKEMREKHRARTSMGELECAHCIFEHSIVVFTFIIFYKALQLEVVLTRRTSRHAMVSTQDLSAPNRQRLPGHHLTKQYNGMEWNGMERGNRRSNVENN</sequence>
<dbReference type="AlphaFoldDB" id="A0A7R9WX29"/>
<name>A0A7R9WX29_9STRA</name>